<accession>L0DC36</accession>
<reference evidence="3 4" key="1">
    <citation type="submission" date="2012-02" db="EMBL/GenBank/DDBJ databases">
        <title>Complete sequence of chromosome of Singulisphaera acidiphila DSM 18658.</title>
        <authorList>
            <consortium name="US DOE Joint Genome Institute (JGI-PGF)"/>
            <person name="Lucas S."/>
            <person name="Copeland A."/>
            <person name="Lapidus A."/>
            <person name="Glavina del Rio T."/>
            <person name="Dalin E."/>
            <person name="Tice H."/>
            <person name="Bruce D."/>
            <person name="Goodwin L."/>
            <person name="Pitluck S."/>
            <person name="Peters L."/>
            <person name="Ovchinnikova G."/>
            <person name="Chertkov O."/>
            <person name="Kyrpides N."/>
            <person name="Mavromatis K."/>
            <person name="Ivanova N."/>
            <person name="Brettin T."/>
            <person name="Detter J.C."/>
            <person name="Han C."/>
            <person name="Larimer F."/>
            <person name="Land M."/>
            <person name="Hauser L."/>
            <person name="Markowitz V."/>
            <person name="Cheng J.-F."/>
            <person name="Hugenholtz P."/>
            <person name="Woyke T."/>
            <person name="Wu D."/>
            <person name="Tindall B."/>
            <person name="Pomrenke H."/>
            <person name="Brambilla E."/>
            <person name="Klenk H.-P."/>
            <person name="Eisen J.A."/>
        </authorList>
    </citation>
    <scope>NUCLEOTIDE SEQUENCE [LARGE SCALE GENOMIC DNA]</scope>
    <source>
        <strain evidence="4">ATCC BAA-1392 / DSM 18658 / VKM B-2454 / MOB10</strain>
    </source>
</reference>
<dbReference type="EMBL" id="CP003364">
    <property type="protein sequence ID" value="AGA26939.1"/>
    <property type="molecule type" value="Genomic_DNA"/>
</dbReference>
<evidence type="ECO:0000256" key="2">
    <source>
        <dbReference type="SAM" id="MobiDB-lite"/>
    </source>
</evidence>
<evidence type="ECO:0000256" key="1">
    <source>
        <dbReference type="SAM" id="Coils"/>
    </source>
</evidence>
<dbReference type="HOGENOM" id="CLU_1389393_0_0_0"/>
<organism evidence="3 4">
    <name type="scientific">Singulisphaera acidiphila (strain ATCC BAA-1392 / DSM 18658 / VKM B-2454 / MOB10)</name>
    <dbReference type="NCBI Taxonomy" id="886293"/>
    <lineage>
        <taxon>Bacteria</taxon>
        <taxon>Pseudomonadati</taxon>
        <taxon>Planctomycetota</taxon>
        <taxon>Planctomycetia</taxon>
        <taxon>Isosphaerales</taxon>
        <taxon>Isosphaeraceae</taxon>
        <taxon>Singulisphaera</taxon>
    </lineage>
</organism>
<name>L0DC36_SINAD</name>
<feature type="coiled-coil region" evidence="1">
    <location>
        <begin position="43"/>
        <end position="91"/>
    </location>
</feature>
<keyword evidence="4" id="KW-1185">Reference proteome</keyword>
<dbReference type="OrthoDB" id="284873at2"/>
<feature type="region of interest" description="Disordered" evidence="2">
    <location>
        <begin position="96"/>
        <end position="196"/>
    </location>
</feature>
<evidence type="ECO:0000313" key="3">
    <source>
        <dbReference type="EMBL" id="AGA26939.1"/>
    </source>
</evidence>
<dbReference type="KEGG" id="saci:Sinac_2637"/>
<dbReference type="RefSeq" id="WP_015246091.1">
    <property type="nucleotide sequence ID" value="NC_019892.1"/>
</dbReference>
<protein>
    <submittedName>
        <fullName evidence="3">Uncharacterized protein</fullName>
    </submittedName>
</protein>
<gene>
    <name evidence="3" type="ordered locus">Sinac_2637</name>
</gene>
<sequence length="196" mass="21624">MWFGQAPKLVTLVAVTGLLTGCAETGGITLPRRTSMGTLKTSLSHLEYENQQLRKEVAQLKTDSRDVENRLVQEETDNGDLRARLNDARLQLSQRGIDFDAQSSSTTSRDLDSDPDAKIAIPAGQSNRKRRKPPFAQIPGGLKPIPRLDFDDDEHVIDPKPLQGDAFGPQSSLNDPDRWLPIAHGTTASDTKKQVR</sequence>
<dbReference type="AlphaFoldDB" id="L0DC36"/>
<dbReference type="STRING" id="886293.Sinac_2637"/>
<proteinExistence type="predicted"/>
<evidence type="ECO:0000313" key="4">
    <source>
        <dbReference type="Proteomes" id="UP000010798"/>
    </source>
</evidence>
<keyword evidence="1" id="KW-0175">Coiled coil</keyword>
<dbReference type="Proteomes" id="UP000010798">
    <property type="component" value="Chromosome"/>
</dbReference>